<feature type="compositionally biased region" description="Acidic residues" evidence="1">
    <location>
        <begin position="105"/>
        <end position="115"/>
    </location>
</feature>
<accession>A0A437CXA2</accession>
<organism evidence="3 4">
    <name type="scientific">Oryzias javanicus</name>
    <name type="common">Javanese ricefish</name>
    <name type="synonym">Aplocheilus javanicus</name>
    <dbReference type="NCBI Taxonomy" id="123683"/>
    <lineage>
        <taxon>Eukaryota</taxon>
        <taxon>Metazoa</taxon>
        <taxon>Chordata</taxon>
        <taxon>Craniata</taxon>
        <taxon>Vertebrata</taxon>
        <taxon>Euteleostomi</taxon>
        <taxon>Actinopterygii</taxon>
        <taxon>Neopterygii</taxon>
        <taxon>Teleostei</taxon>
        <taxon>Neoteleostei</taxon>
        <taxon>Acanthomorphata</taxon>
        <taxon>Ovalentaria</taxon>
        <taxon>Atherinomorphae</taxon>
        <taxon>Beloniformes</taxon>
        <taxon>Adrianichthyidae</taxon>
        <taxon>Oryziinae</taxon>
        <taxon>Oryzias</taxon>
    </lineage>
</organism>
<reference evidence="3 4" key="2">
    <citation type="submission" date="2019-01" db="EMBL/GenBank/DDBJ databases">
        <title>A chromosome length genome reference of the Java medaka (oryzias javanicus).</title>
        <authorList>
            <person name="Herpin A."/>
            <person name="Takehana Y."/>
            <person name="Naruse K."/>
            <person name="Ansai S."/>
            <person name="Kawaguchi M."/>
        </authorList>
    </citation>
    <scope>NUCLEOTIDE SEQUENCE [LARGE SCALE GENOMIC DNA]</scope>
    <source>
        <strain evidence="3">RS831</strain>
        <tissue evidence="3">Whole body</tissue>
    </source>
</reference>
<evidence type="ECO:0000256" key="1">
    <source>
        <dbReference type="SAM" id="MobiDB-lite"/>
    </source>
</evidence>
<feature type="signal peptide" evidence="2">
    <location>
        <begin position="1"/>
        <end position="19"/>
    </location>
</feature>
<name>A0A437CXA2_ORYJA</name>
<keyword evidence="2" id="KW-0732">Signal</keyword>
<keyword evidence="4" id="KW-1185">Reference proteome</keyword>
<dbReference type="Proteomes" id="UP000283210">
    <property type="component" value="Chromosome 11"/>
</dbReference>
<dbReference type="EMBL" id="CM012447">
    <property type="protein sequence ID" value="RVE67196.1"/>
    <property type="molecule type" value="Genomic_DNA"/>
</dbReference>
<protein>
    <submittedName>
        <fullName evidence="3">Uncharacterized protein</fullName>
    </submittedName>
</protein>
<dbReference type="OrthoDB" id="8947122at2759"/>
<dbReference type="AlphaFoldDB" id="A0A437CXA2"/>
<feature type="chain" id="PRO_5019366639" evidence="2">
    <location>
        <begin position="20"/>
        <end position="210"/>
    </location>
</feature>
<feature type="region of interest" description="Disordered" evidence="1">
    <location>
        <begin position="29"/>
        <end position="48"/>
    </location>
</feature>
<evidence type="ECO:0000313" key="4">
    <source>
        <dbReference type="Proteomes" id="UP000283210"/>
    </source>
</evidence>
<evidence type="ECO:0000256" key="2">
    <source>
        <dbReference type="SAM" id="SignalP"/>
    </source>
</evidence>
<sequence>MLARNIFLLFSLLVLAVTGDHDANDAGAQAISTDKDSTSDESPTAVGFVVAESMNVVVSPDQPDESHVYGEGPSDPSSSHSETADPPSANQVTAPEPAVASASSAEEDDEDESNDSGEAGRKKPGSRSAKPQGPAHLQNSPAIIIQMPALPSQPVIVPSPKRWRGAGRPRGDPGPTVGRFRSSRRDTNTQPQHNSDPAPPVPCDTKQLNN</sequence>
<feature type="region of interest" description="Disordered" evidence="1">
    <location>
        <begin position="57"/>
        <end position="210"/>
    </location>
</feature>
<proteinExistence type="predicted"/>
<reference evidence="3 4" key="1">
    <citation type="submission" date="2018-11" db="EMBL/GenBank/DDBJ databases">
        <authorList>
            <person name="Lopez-Roques C."/>
            <person name="Donnadieu C."/>
            <person name="Bouchez O."/>
            <person name="Klopp C."/>
            <person name="Cabau C."/>
            <person name="Zahm M."/>
        </authorList>
    </citation>
    <scope>NUCLEOTIDE SEQUENCE [LARGE SCALE GENOMIC DNA]</scope>
    <source>
        <strain evidence="3">RS831</strain>
        <tissue evidence="3">Whole body</tissue>
    </source>
</reference>
<gene>
    <name evidence="3" type="ORF">OJAV_G00114660</name>
</gene>
<evidence type="ECO:0000313" key="3">
    <source>
        <dbReference type="EMBL" id="RVE67196.1"/>
    </source>
</evidence>